<evidence type="ECO:0000313" key="1">
    <source>
        <dbReference type="EMBL" id="TNN41475.1"/>
    </source>
</evidence>
<name>A0A4Z2FKH5_9TELE</name>
<dbReference type="EMBL" id="SRLO01001105">
    <property type="protein sequence ID" value="TNN41475.1"/>
    <property type="molecule type" value="Genomic_DNA"/>
</dbReference>
<gene>
    <name evidence="1" type="ORF">EYF80_048359</name>
</gene>
<organism evidence="1 2">
    <name type="scientific">Liparis tanakae</name>
    <name type="common">Tanaka's snailfish</name>
    <dbReference type="NCBI Taxonomy" id="230148"/>
    <lineage>
        <taxon>Eukaryota</taxon>
        <taxon>Metazoa</taxon>
        <taxon>Chordata</taxon>
        <taxon>Craniata</taxon>
        <taxon>Vertebrata</taxon>
        <taxon>Euteleostomi</taxon>
        <taxon>Actinopterygii</taxon>
        <taxon>Neopterygii</taxon>
        <taxon>Teleostei</taxon>
        <taxon>Neoteleostei</taxon>
        <taxon>Acanthomorphata</taxon>
        <taxon>Eupercaria</taxon>
        <taxon>Perciformes</taxon>
        <taxon>Cottioidei</taxon>
        <taxon>Cottales</taxon>
        <taxon>Liparidae</taxon>
        <taxon>Liparis</taxon>
    </lineage>
</organism>
<proteinExistence type="predicted"/>
<reference evidence="1 2" key="1">
    <citation type="submission" date="2019-03" db="EMBL/GenBank/DDBJ databases">
        <title>First draft genome of Liparis tanakae, snailfish: a comprehensive survey of snailfish specific genes.</title>
        <authorList>
            <person name="Kim W."/>
            <person name="Song I."/>
            <person name="Jeong J.-H."/>
            <person name="Kim D."/>
            <person name="Kim S."/>
            <person name="Ryu S."/>
            <person name="Song J.Y."/>
            <person name="Lee S.K."/>
        </authorList>
    </citation>
    <scope>NUCLEOTIDE SEQUENCE [LARGE SCALE GENOMIC DNA]</scope>
    <source>
        <tissue evidence="1">Muscle</tissue>
    </source>
</reference>
<accession>A0A4Z2FKH5</accession>
<protein>
    <submittedName>
        <fullName evidence="1">Uncharacterized protein</fullName>
    </submittedName>
</protein>
<comment type="caution">
    <text evidence="1">The sequence shown here is derived from an EMBL/GenBank/DDBJ whole genome shotgun (WGS) entry which is preliminary data.</text>
</comment>
<keyword evidence="2" id="KW-1185">Reference proteome</keyword>
<dbReference type="Proteomes" id="UP000314294">
    <property type="component" value="Unassembled WGS sequence"/>
</dbReference>
<evidence type="ECO:0000313" key="2">
    <source>
        <dbReference type="Proteomes" id="UP000314294"/>
    </source>
</evidence>
<dbReference type="AlphaFoldDB" id="A0A4Z2FKH5"/>
<sequence length="170" mass="19326">MTPGTHREAPAEKRDMPCYTPPRFNFREQYLGRVSVIAAVNHLQVSARLRLRLSFPKYCISNFRDVLSITFLPSFLPSLLPLPSGRREKQKAAHLVLALINRRTEGVTRIRKALSDQTGPWLVDSLHGGLEYLPAPLMRPISARAPQRRRMAAPRCNVMSFLSLINSKEH</sequence>